<evidence type="ECO:0000256" key="6">
    <source>
        <dbReference type="SAM" id="Phobius"/>
    </source>
</evidence>
<comment type="subcellular location">
    <subcellularLocation>
        <location evidence="1">Membrane</location>
        <topology evidence="1">Multi-pass membrane protein</topology>
    </subcellularLocation>
</comment>
<dbReference type="KEGG" id="dsf:UWK_01761"/>
<keyword evidence="2 6" id="KW-0812">Transmembrane</keyword>
<keyword evidence="3 6" id="KW-1133">Transmembrane helix</keyword>
<dbReference type="InterPro" id="IPR003825">
    <property type="entry name" value="Colicin-V_CvpA"/>
</dbReference>
<evidence type="ECO:0000313" key="7">
    <source>
        <dbReference type="EMBL" id="AGF78319.1"/>
    </source>
</evidence>
<accession>M1NF62</accession>
<dbReference type="RefSeq" id="WP_015404010.1">
    <property type="nucleotide sequence ID" value="NC_020304.1"/>
</dbReference>
<dbReference type="EMBL" id="CP003985">
    <property type="protein sequence ID" value="AGF78319.1"/>
    <property type="molecule type" value="Genomic_DNA"/>
</dbReference>
<dbReference type="PANTHER" id="PTHR37306:SF1">
    <property type="entry name" value="COLICIN V PRODUCTION PROTEIN"/>
    <property type="match status" value="1"/>
</dbReference>
<protein>
    <submittedName>
        <fullName evidence="7">Putative membrane protein, required for colicin V production</fullName>
    </submittedName>
</protein>
<evidence type="ECO:0000256" key="3">
    <source>
        <dbReference type="ARBA" id="ARBA00022989"/>
    </source>
</evidence>
<dbReference type="Proteomes" id="UP000011721">
    <property type="component" value="Chromosome"/>
</dbReference>
<dbReference type="OrthoDB" id="5432423at2"/>
<feature type="transmembrane region" description="Helical" evidence="6">
    <location>
        <begin position="107"/>
        <end position="132"/>
    </location>
</feature>
<feature type="compositionally biased region" description="Basic and acidic residues" evidence="5">
    <location>
        <begin position="174"/>
        <end position="190"/>
    </location>
</feature>
<evidence type="ECO:0000256" key="2">
    <source>
        <dbReference type="ARBA" id="ARBA00022692"/>
    </source>
</evidence>
<keyword evidence="4 6" id="KW-0472">Membrane</keyword>
<dbReference type="Pfam" id="PF02674">
    <property type="entry name" value="Colicin_V"/>
    <property type="match status" value="1"/>
</dbReference>
<dbReference type="STRING" id="1167006.UWK_01761"/>
<feature type="transmembrane region" description="Helical" evidence="6">
    <location>
        <begin position="67"/>
        <end position="87"/>
    </location>
</feature>
<proteinExistence type="predicted"/>
<feature type="transmembrane region" description="Helical" evidence="6">
    <location>
        <begin position="30"/>
        <end position="47"/>
    </location>
</feature>
<name>M1NF62_DESSD</name>
<keyword evidence="8" id="KW-1185">Reference proteome</keyword>
<dbReference type="GO" id="GO:0009403">
    <property type="term" value="P:toxin biosynthetic process"/>
    <property type="evidence" value="ECO:0007669"/>
    <property type="project" value="InterPro"/>
</dbReference>
<evidence type="ECO:0000313" key="8">
    <source>
        <dbReference type="Proteomes" id="UP000011721"/>
    </source>
</evidence>
<dbReference type="GO" id="GO:0016020">
    <property type="term" value="C:membrane"/>
    <property type="evidence" value="ECO:0007669"/>
    <property type="project" value="UniProtKB-SubCell"/>
</dbReference>
<reference evidence="8" key="1">
    <citation type="journal article" date="2013" name="Stand. Genomic Sci.">
        <title>Complete genome sequence of Desulfocapsa sulfexigens, a marine deltaproteobacterium specialized in disproportionating inorganic sulfur compounds.</title>
        <authorList>
            <person name="Finster K.W."/>
            <person name="Kjeldsen K.U."/>
            <person name="Kube M."/>
            <person name="Reinhardt R."/>
            <person name="Mussmann M."/>
            <person name="Amann R."/>
            <person name="Schreiber L."/>
        </authorList>
    </citation>
    <scope>NUCLEOTIDE SEQUENCE [LARGE SCALE GENOMIC DNA]</scope>
    <source>
        <strain evidence="8">DSM 10523 / SB164P1</strain>
    </source>
</reference>
<dbReference type="HOGENOM" id="CLU_092720_4_2_7"/>
<evidence type="ECO:0000256" key="1">
    <source>
        <dbReference type="ARBA" id="ARBA00004141"/>
    </source>
</evidence>
<dbReference type="AlphaFoldDB" id="M1NF62"/>
<dbReference type="eggNOG" id="COG1286">
    <property type="taxonomic scope" value="Bacteria"/>
</dbReference>
<gene>
    <name evidence="7" type="ordered locus">UWK_01761</name>
</gene>
<dbReference type="PANTHER" id="PTHR37306">
    <property type="entry name" value="COLICIN V PRODUCTION PROTEIN"/>
    <property type="match status" value="1"/>
</dbReference>
<feature type="transmembrane region" description="Helical" evidence="6">
    <location>
        <begin position="7"/>
        <end position="24"/>
    </location>
</feature>
<feature type="region of interest" description="Disordered" evidence="5">
    <location>
        <begin position="169"/>
        <end position="205"/>
    </location>
</feature>
<evidence type="ECO:0000256" key="4">
    <source>
        <dbReference type="ARBA" id="ARBA00023136"/>
    </source>
</evidence>
<evidence type="ECO:0000256" key="5">
    <source>
        <dbReference type="SAM" id="MobiDB-lite"/>
    </source>
</evidence>
<sequence length="205" mass="22840">MANAFHLTGFDFVIIALLLLFTLRGLWVGFLSQVTTLVALLVGYVIAGQYHDKLFPFLRGVTENPHAVFWTSYVILFGFTYVVTMLLGKGLAKVVELTVAGWFDKLLGGVLGMAKAFILVVLLNMVLSGLLAPENDMLRKCQLCPYLTQATDFFRSLIKDDTIRKTFLQSKPAISEKKPSQEKPLQEKPPADGVRPFVPTVFPEK</sequence>
<organism evidence="7 8">
    <name type="scientific">Desulfocapsa sulfexigens (strain DSM 10523 / SB164P1)</name>
    <dbReference type="NCBI Taxonomy" id="1167006"/>
    <lineage>
        <taxon>Bacteria</taxon>
        <taxon>Pseudomonadati</taxon>
        <taxon>Thermodesulfobacteriota</taxon>
        <taxon>Desulfobulbia</taxon>
        <taxon>Desulfobulbales</taxon>
        <taxon>Desulfocapsaceae</taxon>
        <taxon>Desulfocapsa</taxon>
    </lineage>
</organism>